<keyword evidence="1" id="KW-0378">Hydrolase</keyword>
<name>A0A255YPI3_9SPHN</name>
<organism evidence="3 4">
    <name type="scientific">Sandarakinorhabdus cyanobacteriorum</name>
    <dbReference type="NCBI Taxonomy" id="1981098"/>
    <lineage>
        <taxon>Bacteria</taxon>
        <taxon>Pseudomonadati</taxon>
        <taxon>Pseudomonadota</taxon>
        <taxon>Alphaproteobacteria</taxon>
        <taxon>Sphingomonadales</taxon>
        <taxon>Sphingosinicellaceae</taxon>
        <taxon>Sandarakinorhabdus</taxon>
    </lineage>
</organism>
<proteinExistence type="predicted"/>
<dbReference type="Pfam" id="PF12706">
    <property type="entry name" value="Lactamase_B_2"/>
    <property type="match status" value="1"/>
</dbReference>
<evidence type="ECO:0000259" key="2">
    <source>
        <dbReference type="Pfam" id="PF12706"/>
    </source>
</evidence>
<evidence type="ECO:0000313" key="3">
    <source>
        <dbReference type="EMBL" id="OYQ31136.1"/>
    </source>
</evidence>
<gene>
    <name evidence="3" type="ORF">CHU93_05215</name>
</gene>
<dbReference type="RefSeq" id="WP_094473090.1">
    <property type="nucleotide sequence ID" value="NZ_NOXT01000091.1"/>
</dbReference>
<dbReference type="InterPro" id="IPR001279">
    <property type="entry name" value="Metallo-B-lactamas"/>
</dbReference>
<reference evidence="3 4" key="1">
    <citation type="submission" date="2017-07" db="EMBL/GenBank/DDBJ databases">
        <title>Sandarakinorhabdus cyanobacteriorum sp. nov., a novel bacterium isolated from cyanobacterial aggregates in a eutrophic lake.</title>
        <authorList>
            <person name="Cai H."/>
        </authorList>
    </citation>
    <scope>NUCLEOTIDE SEQUENCE [LARGE SCALE GENOMIC DNA]</scope>
    <source>
        <strain evidence="3 4">TH057</strain>
    </source>
</reference>
<dbReference type="SUPFAM" id="SSF56281">
    <property type="entry name" value="Metallo-hydrolase/oxidoreductase"/>
    <property type="match status" value="1"/>
</dbReference>
<dbReference type="Proteomes" id="UP000216991">
    <property type="component" value="Unassembled WGS sequence"/>
</dbReference>
<sequence>MLSRRHILALPAALGLPSRLPAQSPPADRLVLLGTGGGPTPKALRAAPAAALTIGGRLHMLDAGNGAARQAALAGLPLKALAHVWISHLHNDHVADAFTLPWLAWSGALTTPVSIHGPAGLAAMRAGWEAFARTDIETRMADEGRPDLRRLLSVQEIQPGVLLEDGGLKVSAARVEHPPLTDSFAFRFDWAGKSLVYSGDTAPCPALIALAKGADTLVQEAMYLPALDRLIASESNAPTLRAHLLASHTTAEQAGEIAAAAGVKRLVLTHFVPGGDASIRDEDWRAAAAKAFGGEIVVGRDLLAVGV</sequence>
<dbReference type="OrthoDB" id="9803916at2"/>
<protein>
    <recommendedName>
        <fullName evidence="2">Metallo-beta-lactamase domain-containing protein</fullName>
    </recommendedName>
</protein>
<dbReference type="CDD" id="cd07719">
    <property type="entry name" value="arylsulfatase_AtsA-like_MBL-fold"/>
    <property type="match status" value="1"/>
</dbReference>
<dbReference type="InterPro" id="IPR036866">
    <property type="entry name" value="RibonucZ/Hydroxyglut_hydro"/>
</dbReference>
<dbReference type="PANTHER" id="PTHR46018">
    <property type="entry name" value="ZINC PHOSPHODIESTERASE ELAC PROTEIN 1"/>
    <property type="match status" value="1"/>
</dbReference>
<accession>A0A255YPI3</accession>
<dbReference type="AlphaFoldDB" id="A0A255YPI3"/>
<keyword evidence="4" id="KW-1185">Reference proteome</keyword>
<evidence type="ECO:0000313" key="4">
    <source>
        <dbReference type="Proteomes" id="UP000216991"/>
    </source>
</evidence>
<dbReference type="InterPro" id="IPR044094">
    <property type="entry name" value="AtsA-like_MBL-fold"/>
</dbReference>
<evidence type="ECO:0000256" key="1">
    <source>
        <dbReference type="ARBA" id="ARBA00022801"/>
    </source>
</evidence>
<dbReference type="Gene3D" id="3.60.15.10">
    <property type="entry name" value="Ribonuclease Z/Hydroxyacylglutathione hydrolase-like"/>
    <property type="match status" value="1"/>
</dbReference>
<dbReference type="GO" id="GO:0042781">
    <property type="term" value="F:3'-tRNA processing endoribonuclease activity"/>
    <property type="evidence" value="ECO:0007669"/>
    <property type="project" value="TreeGrafter"/>
</dbReference>
<dbReference type="PANTHER" id="PTHR46018:SF2">
    <property type="entry name" value="ZINC PHOSPHODIESTERASE ELAC PROTEIN 1"/>
    <property type="match status" value="1"/>
</dbReference>
<dbReference type="EMBL" id="NOXT01000091">
    <property type="protein sequence ID" value="OYQ31136.1"/>
    <property type="molecule type" value="Genomic_DNA"/>
</dbReference>
<comment type="caution">
    <text evidence="3">The sequence shown here is derived from an EMBL/GenBank/DDBJ whole genome shotgun (WGS) entry which is preliminary data.</text>
</comment>
<feature type="domain" description="Metallo-beta-lactamase" evidence="2">
    <location>
        <begin position="61"/>
        <end position="271"/>
    </location>
</feature>